<evidence type="ECO:0000256" key="1">
    <source>
        <dbReference type="SAM" id="Coils"/>
    </source>
</evidence>
<feature type="compositionally biased region" description="Polar residues" evidence="2">
    <location>
        <begin position="131"/>
        <end position="143"/>
    </location>
</feature>
<name>X6MFI8_RETFI</name>
<reference evidence="3 4" key="1">
    <citation type="journal article" date="2013" name="Curr. Biol.">
        <title>The Genome of the Foraminiferan Reticulomyxa filosa.</title>
        <authorList>
            <person name="Glockner G."/>
            <person name="Hulsmann N."/>
            <person name="Schleicher M."/>
            <person name="Noegel A.A."/>
            <person name="Eichinger L."/>
            <person name="Gallinger C."/>
            <person name="Pawlowski J."/>
            <person name="Sierra R."/>
            <person name="Euteneuer U."/>
            <person name="Pillet L."/>
            <person name="Moustafa A."/>
            <person name="Platzer M."/>
            <person name="Groth M."/>
            <person name="Szafranski K."/>
            <person name="Schliwa M."/>
        </authorList>
    </citation>
    <scope>NUCLEOTIDE SEQUENCE [LARGE SCALE GENOMIC DNA]</scope>
</reference>
<evidence type="ECO:0000256" key="2">
    <source>
        <dbReference type="SAM" id="MobiDB-lite"/>
    </source>
</evidence>
<dbReference type="EMBL" id="ASPP01021224">
    <property type="protein sequence ID" value="ETO12674.1"/>
    <property type="molecule type" value="Genomic_DNA"/>
</dbReference>
<organism evidence="3 4">
    <name type="scientific">Reticulomyxa filosa</name>
    <dbReference type="NCBI Taxonomy" id="46433"/>
    <lineage>
        <taxon>Eukaryota</taxon>
        <taxon>Sar</taxon>
        <taxon>Rhizaria</taxon>
        <taxon>Retaria</taxon>
        <taxon>Foraminifera</taxon>
        <taxon>Monothalamids</taxon>
        <taxon>Reticulomyxidae</taxon>
        <taxon>Reticulomyxa</taxon>
    </lineage>
</organism>
<dbReference type="Proteomes" id="UP000023152">
    <property type="component" value="Unassembled WGS sequence"/>
</dbReference>
<accession>X6MFI8</accession>
<gene>
    <name evidence="3" type="ORF">RFI_24702</name>
</gene>
<keyword evidence="1" id="KW-0175">Coiled coil</keyword>
<protein>
    <submittedName>
        <fullName evidence="3">Uncharacterized protein</fullName>
    </submittedName>
</protein>
<sequence>MIETKEEMVIAPRKKNETKNRRDKRKEKIAICEDVWTFCNVPQKNGMMSGTMNDQTNCAVSNFALPKTEEDTSDNVLDSECNQSLIPSEFATYLPDYSFCFIYLYNKKVNAKAPNENPTDKSKTKQEKHSNTQQPNNNDVENESNTIVFTRMRTQFHQQTLEVETRCTTKTFQTHLGEKQEKSSAKVRGGEVDGKQDKKQKVDERAMVCERTNDGQKTEKEQAKQEEEQNQTLQKRKLDAGVSSRNPVQHVRHEFSSFPTIYHSTSGLRSEDGHQRGIPTIFLKKNKATGQRKKATQEAETINIRQLEHVTPIQSSSKDKVKKHTDCKLAPRRLFDSTKSSELSHSQLNTGKDKDAKIQQLQQRLNEMNSQLQNYQDALTHANLYVQCLENDRV</sequence>
<proteinExistence type="predicted"/>
<evidence type="ECO:0000313" key="3">
    <source>
        <dbReference type="EMBL" id="ETO12674.1"/>
    </source>
</evidence>
<feature type="region of interest" description="Disordered" evidence="2">
    <location>
        <begin position="173"/>
        <end position="246"/>
    </location>
</feature>
<feature type="region of interest" description="Disordered" evidence="2">
    <location>
        <begin position="112"/>
        <end position="143"/>
    </location>
</feature>
<keyword evidence="4" id="KW-1185">Reference proteome</keyword>
<comment type="caution">
    <text evidence="3">The sequence shown here is derived from an EMBL/GenBank/DDBJ whole genome shotgun (WGS) entry which is preliminary data.</text>
</comment>
<feature type="compositionally biased region" description="Basic and acidic residues" evidence="2">
    <location>
        <begin position="118"/>
        <end position="130"/>
    </location>
</feature>
<dbReference type="AlphaFoldDB" id="X6MFI8"/>
<feature type="compositionally biased region" description="Basic and acidic residues" evidence="2">
    <location>
        <begin position="176"/>
        <end position="227"/>
    </location>
</feature>
<feature type="coiled-coil region" evidence="1">
    <location>
        <begin position="351"/>
        <end position="378"/>
    </location>
</feature>
<evidence type="ECO:0000313" key="4">
    <source>
        <dbReference type="Proteomes" id="UP000023152"/>
    </source>
</evidence>